<protein>
    <recommendedName>
        <fullName evidence="5">Tyrosine-protein kinase ephrin type A/B receptor-like domain-containing protein</fullName>
    </recommendedName>
</protein>
<evidence type="ECO:0000256" key="1">
    <source>
        <dbReference type="SAM" id="MobiDB-lite"/>
    </source>
</evidence>
<feature type="transmembrane region" description="Helical" evidence="2">
    <location>
        <begin position="498"/>
        <end position="524"/>
    </location>
</feature>
<proteinExistence type="predicted"/>
<keyword evidence="2" id="KW-0472">Membrane</keyword>
<organism evidence="3 4">
    <name type="scientific">Tetradesmus obliquus</name>
    <name type="common">Green alga</name>
    <name type="synonym">Acutodesmus obliquus</name>
    <dbReference type="NCBI Taxonomy" id="3088"/>
    <lineage>
        <taxon>Eukaryota</taxon>
        <taxon>Viridiplantae</taxon>
        <taxon>Chlorophyta</taxon>
        <taxon>core chlorophytes</taxon>
        <taxon>Chlorophyceae</taxon>
        <taxon>CS clade</taxon>
        <taxon>Sphaeropleales</taxon>
        <taxon>Scenedesmaceae</taxon>
        <taxon>Tetradesmus</taxon>
    </lineage>
</organism>
<dbReference type="EMBL" id="FNXT01000143">
    <property type="protein sequence ID" value="SZX61428.1"/>
    <property type="molecule type" value="Genomic_DNA"/>
</dbReference>
<feature type="transmembrane region" description="Helical" evidence="2">
    <location>
        <begin position="441"/>
        <end position="462"/>
    </location>
</feature>
<evidence type="ECO:0008006" key="5">
    <source>
        <dbReference type="Google" id="ProtNLM"/>
    </source>
</evidence>
<dbReference type="PANTHER" id="PTHR11319:SF35">
    <property type="entry name" value="OUTER MEMBRANE PROTEIN PMPC-RELATED"/>
    <property type="match status" value="1"/>
</dbReference>
<name>A0A383V756_TETOB</name>
<keyword evidence="4" id="KW-1185">Reference proteome</keyword>
<feature type="transmembrane region" description="Helical" evidence="2">
    <location>
        <begin position="329"/>
        <end position="349"/>
    </location>
</feature>
<reference evidence="3 4" key="1">
    <citation type="submission" date="2016-10" db="EMBL/GenBank/DDBJ databases">
        <authorList>
            <person name="Cai Z."/>
        </authorList>
    </citation>
    <scope>NUCLEOTIDE SEQUENCE [LARGE SCALE GENOMIC DNA]</scope>
</reference>
<gene>
    <name evidence="3" type="ORF">BQ4739_LOCUS1924</name>
</gene>
<dbReference type="AlphaFoldDB" id="A0A383V756"/>
<dbReference type="PANTHER" id="PTHR11319">
    <property type="entry name" value="G PROTEIN-COUPLED RECEPTOR-RELATED"/>
    <property type="match status" value="1"/>
</dbReference>
<dbReference type="STRING" id="3088.A0A383V756"/>
<feature type="transmembrane region" description="Helical" evidence="2">
    <location>
        <begin position="396"/>
        <end position="421"/>
    </location>
</feature>
<dbReference type="Proteomes" id="UP000256970">
    <property type="component" value="Unassembled WGS sequence"/>
</dbReference>
<evidence type="ECO:0000313" key="4">
    <source>
        <dbReference type="Proteomes" id="UP000256970"/>
    </source>
</evidence>
<feature type="region of interest" description="Disordered" evidence="1">
    <location>
        <begin position="290"/>
        <end position="313"/>
    </location>
</feature>
<keyword evidence="2" id="KW-1133">Transmembrane helix</keyword>
<accession>A0A383V756</accession>
<keyword evidence="2" id="KW-0812">Transmembrane</keyword>
<evidence type="ECO:0000256" key="2">
    <source>
        <dbReference type="SAM" id="Phobius"/>
    </source>
</evidence>
<feature type="transmembrane region" description="Helical" evidence="2">
    <location>
        <begin position="265"/>
        <end position="287"/>
    </location>
</feature>
<evidence type="ECO:0000313" key="3">
    <source>
        <dbReference type="EMBL" id="SZX61428.1"/>
    </source>
</evidence>
<sequence length="571" mass="60533">MRSVASNAGTYDRDVSVPPLQLSILGSSSVSGFVSLLGSDQSVLPVRLNVSGPFGLPCDGQLVQALLNGTQLLGVNRSDSSSGVVLMRLNIRQPPGRYSIMFALLPGEDQSPRATLPPANLTLQVRSCIVGEVTPAPDACQACPEGSFSLEPHSSSCRDCPAGAQCPGGFAIVPLPGMWHSAPESPQLHSSPNMAACDGNRSALLGCTASQGCRNAATGSSSSSIYTDLQCSPGYQGNLCGACTQGYSLVKPFTCKRCLPGPVVAVLYVLSACALLAFMLVFCRSVINDSSSSSSSSRPAIAQLPDQGSHSTGSDRAERQLIWLQVSSLLRPLVLYMQYALILASVTGVELPAPLAYPLQALAWAWAPAVPQSPSIECILSHGSSSSSIPVSIQCMLFYLSMPFVVLVLLPALDSVCVLLYRKRPALSTAAVGWRERLAVAVTVVFIFFAPSVLWIAFGWFACIPIDAPVDAPYVAAAVGSLWLHDPGQLCYQGYHRAWALGLGLPLLVVVCGLLPAGILWAVLRNRQRHTPHATNMPCLKCLVWPYKPSYCWWDASVLLQTAALTAVGVF</sequence>